<reference evidence="1" key="1">
    <citation type="submission" date="2020-11" db="EMBL/GenBank/DDBJ databases">
        <authorList>
            <person name="Tran Van P."/>
        </authorList>
    </citation>
    <scope>NUCLEOTIDE SEQUENCE</scope>
</reference>
<dbReference type="AlphaFoldDB" id="A0A7R8VTU7"/>
<evidence type="ECO:0000313" key="1">
    <source>
        <dbReference type="EMBL" id="CAD7204763.1"/>
    </source>
</evidence>
<dbReference type="EMBL" id="OA573100">
    <property type="protein sequence ID" value="CAD7204763.1"/>
    <property type="molecule type" value="Genomic_DNA"/>
</dbReference>
<sequence length="145" mass="17150">MFAASAYGFSGRSWIRSGCRKRRREWKEVKSMQFTAFFTRLKVFRRLQLQPIVHEQLNYELCFVNYCELRSVQARRMSCGPIAWSQQREISFDRVPEGVKTCCVVDSGTSRRGDDKGDNHHTSCSCCQQRFKRRKRGDKIHRLFV</sequence>
<proteinExistence type="predicted"/>
<gene>
    <name evidence="1" type="ORF">TDIB3V08_LOCUS10920</name>
</gene>
<organism evidence="1">
    <name type="scientific">Timema douglasi</name>
    <name type="common">Walking stick</name>
    <dbReference type="NCBI Taxonomy" id="61478"/>
    <lineage>
        <taxon>Eukaryota</taxon>
        <taxon>Metazoa</taxon>
        <taxon>Ecdysozoa</taxon>
        <taxon>Arthropoda</taxon>
        <taxon>Hexapoda</taxon>
        <taxon>Insecta</taxon>
        <taxon>Pterygota</taxon>
        <taxon>Neoptera</taxon>
        <taxon>Polyneoptera</taxon>
        <taxon>Phasmatodea</taxon>
        <taxon>Timematodea</taxon>
        <taxon>Timematoidea</taxon>
        <taxon>Timematidae</taxon>
        <taxon>Timema</taxon>
    </lineage>
</organism>
<accession>A0A7R8VTU7</accession>
<protein>
    <submittedName>
        <fullName evidence="1">Uncharacterized protein</fullName>
    </submittedName>
</protein>
<name>A0A7R8VTU7_TIMDO</name>